<organism evidence="2 3">
    <name type="scientific">Algoriphagus oliviformis</name>
    <dbReference type="NCBI Taxonomy" id="2811231"/>
    <lineage>
        <taxon>Bacteria</taxon>
        <taxon>Pseudomonadati</taxon>
        <taxon>Bacteroidota</taxon>
        <taxon>Cytophagia</taxon>
        <taxon>Cytophagales</taxon>
        <taxon>Cyclobacteriaceae</taxon>
        <taxon>Algoriphagus</taxon>
    </lineage>
</organism>
<comment type="caution">
    <text evidence="2">The sequence shown here is derived from an EMBL/GenBank/DDBJ whole genome shotgun (WGS) entry which is preliminary data.</text>
</comment>
<evidence type="ECO:0000313" key="3">
    <source>
        <dbReference type="Proteomes" id="UP000664317"/>
    </source>
</evidence>
<name>A0ABS3BXF5_9BACT</name>
<dbReference type="Proteomes" id="UP000664317">
    <property type="component" value="Unassembled WGS sequence"/>
</dbReference>
<proteinExistence type="predicted"/>
<dbReference type="EMBL" id="JAFKCT010000001">
    <property type="protein sequence ID" value="MBN7809539.1"/>
    <property type="molecule type" value="Genomic_DNA"/>
</dbReference>
<evidence type="ECO:0000313" key="2">
    <source>
        <dbReference type="EMBL" id="MBN7809539.1"/>
    </source>
</evidence>
<dbReference type="RefSeq" id="WP_206576342.1">
    <property type="nucleotide sequence ID" value="NZ_JAFKCT010000001.1"/>
</dbReference>
<accession>A0ABS3BXF5</accession>
<evidence type="ECO:0000259" key="1">
    <source>
        <dbReference type="Pfam" id="PF13910"/>
    </source>
</evidence>
<keyword evidence="3" id="KW-1185">Reference proteome</keyword>
<protein>
    <submittedName>
        <fullName evidence="2">DUF4209 domain-containing protein</fullName>
    </submittedName>
</protein>
<feature type="domain" description="DUF4209" evidence="1">
    <location>
        <begin position="522"/>
        <end position="611"/>
    </location>
</feature>
<dbReference type="Pfam" id="PF13910">
    <property type="entry name" value="DUF4209"/>
    <property type="match status" value="1"/>
</dbReference>
<dbReference type="InterPro" id="IPR025209">
    <property type="entry name" value="DUF4209"/>
</dbReference>
<gene>
    <name evidence="2" type="ORF">J0A68_01140</name>
</gene>
<reference evidence="2 3" key="1">
    <citation type="submission" date="2021-03" db="EMBL/GenBank/DDBJ databases">
        <title>novel species isolated from a fishpond in China.</title>
        <authorList>
            <person name="Lu H."/>
            <person name="Cai Z."/>
        </authorList>
    </citation>
    <scope>NUCLEOTIDE SEQUENCE [LARGE SCALE GENOMIC DNA]</scope>
    <source>
        <strain evidence="2 3">H41</strain>
    </source>
</reference>
<sequence>MRADEINLEQFHSFEEFYEFIDANALKLEKRRDLANMWVRYRDAARNEDEKEKAQFEIDYLLHYLLDGKLFPLIHGKTGKAEKTCSYPDLCEGGKKEFGHLLFRAENSKTPLLKAKFYHILWQCPSGLRNRRFAEAAAIHYVESIELLLDEITVRGNETLLSLMQQDFENLAAICKEAKLNDVAIDKILKQILEDQKNIPFYVKEQLATVVLKYPTLFSQDSIVFCYNAYEDHFWKDESRADPFLIIHHYAPNAIKFARKLKKDQKRWFRLIGELQLDHVKKENHKNRDWLNLSELLGARNNLKKGGDQSLLKEAEELYEEIRPTVKLGSRPLTITREQHQELFHYRDSREELAKKLVKESNSDSIYGRLILGIDFPKASAFKEGTKDLVPDFFKGVQTVFFDINGNAITGSDDLDGKVMLMNFYQMELDFQTIPFLYELFTKGIESGKLTAKNLIEHLATKTWIGNPYFIQDQQNRDRIKSWISLLAPGIHELFSQIRVSLASSTYQPSYVLAIDSLVLKIEGLLRFFLYQSGLKTTVAKTKKIEAMTLNQILESEGFKKYFDEDDQLFFDYLFGGEGSLDIRNNVAHCFYDDENYHIMTGILIICALLRISKYNFKWEGNGNISR</sequence>